<evidence type="ECO:0000313" key="2">
    <source>
        <dbReference type="EMBL" id="HIY80433.1"/>
    </source>
</evidence>
<dbReference type="EMBL" id="DXCP01000060">
    <property type="protein sequence ID" value="HIY80433.1"/>
    <property type="molecule type" value="Genomic_DNA"/>
</dbReference>
<reference evidence="2" key="1">
    <citation type="journal article" date="2021" name="PeerJ">
        <title>Extensive microbial diversity within the chicken gut microbiome revealed by metagenomics and culture.</title>
        <authorList>
            <person name="Gilroy R."/>
            <person name="Ravi A."/>
            <person name="Getino M."/>
            <person name="Pursley I."/>
            <person name="Horton D.L."/>
            <person name="Alikhan N.F."/>
            <person name="Baker D."/>
            <person name="Gharbi K."/>
            <person name="Hall N."/>
            <person name="Watson M."/>
            <person name="Adriaenssens E.M."/>
            <person name="Foster-Nyarko E."/>
            <person name="Jarju S."/>
            <person name="Secka A."/>
            <person name="Antonio M."/>
            <person name="Oren A."/>
            <person name="Chaudhuri R.R."/>
            <person name="La Ragione R."/>
            <person name="Hildebrand F."/>
            <person name="Pallen M.J."/>
        </authorList>
    </citation>
    <scope>NUCLEOTIDE SEQUENCE</scope>
    <source>
        <strain evidence="2">ChiHjej10B9-743</strain>
    </source>
</reference>
<keyword evidence="1" id="KW-0812">Transmembrane</keyword>
<evidence type="ECO:0000313" key="3">
    <source>
        <dbReference type="Proteomes" id="UP000824133"/>
    </source>
</evidence>
<evidence type="ECO:0008006" key="4">
    <source>
        <dbReference type="Google" id="ProtNLM"/>
    </source>
</evidence>
<comment type="caution">
    <text evidence="2">The sequence shown here is derived from an EMBL/GenBank/DDBJ whole genome shotgun (WGS) entry which is preliminary data.</text>
</comment>
<dbReference type="Proteomes" id="UP000824133">
    <property type="component" value="Unassembled WGS sequence"/>
</dbReference>
<accession>A0A9D1ZCR9</accession>
<reference evidence="2" key="2">
    <citation type="submission" date="2021-04" db="EMBL/GenBank/DDBJ databases">
        <authorList>
            <person name="Gilroy R."/>
        </authorList>
    </citation>
    <scope>NUCLEOTIDE SEQUENCE</scope>
    <source>
        <strain evidence="2">ChiHjej10B9-743</strain>
    </source>
</reference>
<feature type="transmembrane region" description="Helical" evidence="1">
    <location>
        <begin position="21"/>
        <end position="39"/>
    </location>
</feature>
<name>A0A9D1ZCR9_9ACTN</name>
<sequence length="136" mass="15337">MASGDWQRKVAEWLRGRQGPDDLAVFCVNLAIVVVLVNVFARTSWLGWAGLVLVAYAMFRIQSKNLGARARENEAFLKALGPARPWVQNPRAAWGELRAYKHVRCGSCRQRVRVPRGKGRLRVTCPKCGTKFEVRS</sequence>
<keyword evidence="1" id="KW-1133">Transmembrane helix</keyword>
<keyword evidence="1" id="KW-0472">Membrane</keyword>
<dbReference type="AlphaFoldDB" id="A0A9D1ZCR9"/>
<proteinExistence type="predicted"/>
<gene>
    <name evidence="2" type="ORF">IAA42_08390</name>
</gene>
<feature type="transmembrane region" description="Helical" evidence="1">
    <location>
        <begin position="45"/>
        <end position="61"/>
    </location>
</feature>
<evidence type="ECO:0000256" key="1">
    <source>
        <dbReference type="SAM" id="Phobius"/>
    </source>
</evidence>
<organism evidence="2 3">
    <name type="scientific">Candidatus Olsenella excrementavium</name>
    <dbReference type="NCBI Taxonomy" id="2838709"/>
    <lineage>
        <taxon>Bacteria</taxon>
        <taxon>Bacillati</taxon>
        <taxon>Actinomycetota</taxon>
        <taxon>Coriobacteriia</taxon>
        <taxon>Coriobacteriales</taxon>
        <taxon>Atopobiaceae</taxon>
        <taxon>Olsenella</taxon>
    </lineage>
</organism>
<protein>
    <recommendedName>
        <fullName evidence="4">Zn-finger containing protein</fullName>
    </recommendedName>
</protein>